<dbReference type="PANTHER" id="PTHR14493">
    <property type="entry name" value="UNKEMPT FAMILY MEMBER"/>
    <property type="match status" value="1"/>
</dbReference>
<name>A0ABQ8HFD4_9ROSI</name>
<feature type="domain" description="AtC3H23-like CCCH zinc finger" evidence="6">
    <location>
        <begin position="41"/>
        <end position="74"/>
    </location>
</feature>
<evidence type="ECO:0000313" key="7">
    <source>
        <dbReference type="EMBL" id="KAH7557331.1"/>
    </source>
</evidence>
<feature type="compositionally biased region" description="Low complexity" evidence="5">
    <location>
        <begin position="162"/>
        <end position="177"/>
    </location>
</feature>
<evidence type="ECO:0000256" key="3">
    <source>
        <dbReference type="ARBA" id="ARBA00022833"/>
    </source>
</evidence>
<reference evidence="7 8" key="1">
    <citation type="submission" date="2021-02" db="EMBL/GenBank/DDBJ databases">
        <title>Plant Genome Project.</title>
        <authorList>
            <person name="Zhang R.-G."/>
        </authorList>
    </citation>
    <scope>NUCLEOTIDE SEQUENCE [LARGE SCALE GENOMIC DNA]</scope>
    <source>
        <tissue evidence="7">Leaves</tissue>
    </source>
</reference>
<keyword evidence="8" id="KW-1185">Reference proteome</keyword>
<feature type="region of interest" description="Disordered" evidence="5">
    <location>
        <begin position="151"/>
        <end position="181"/>
    </location>
</feature>
<dbReference type="InterPro" id="IPR057444">
    <property type="entry name" value="Znf-CCCH_AtC3H23-like"/>
</dbReference>
<feature type="region of interest" description="Disordered" evidence="5">
    <location>
        <begin position="76"/>
        <end position="115"/>
    </location>
</feature>
<organism evidence="7 8">
    <name type="scientific">Xanthoceras sorbifolium</name>
    <dbReference type="NCBI Taxonomy" id="99658"/>
    <lineage>
        <taxon>Eukaryota</taxon>
        <taxon>Viridiplantae</taxon>
        <taxon>Streptophyta</taxon>
        <taxon>Embryophyta</taxon>
        <taxon>Tracheophyta</taxon>
        <taxon>Spermatophyta</taxon>
        <taxon>Magnoliopsida</taxon>
        <taxon>eudicotyledons</taxon>
        <taxon>Gunneridae</taxon>
        <taxon>Pentapetalae</taxon>
        <taxon>rosids</taxon>
        <taxon>malvids</taxon>
        <taxon>Sapindales</taxon>
        <taxon>Sapindaceae</taxon>
        <taxon>Xanthoceroideae</taxon>
        <taxon>Xanthoceras</taxon>
    </lineage>
</organism>
<dbReference type="Proteomes" id="UP000827721">
    <property type="component" value="Unassembled WGS sequence"/>
</dbReference>
<evidence type="ECO:0000256" key="4">
    <source>
        <dbReference type="ARBA" id="ARBA00023125"/>
    </source>
</evidence>
<dbReference type="PANTHER" id="PTHR14493:SF109">
    <property type="entry name" value="ZINC FINGER CCCH DOMAIN-CONTAINING PROTEIN 54"/>
    <property type="match status" value="1"/>
</dbReference>
<comment type="caution">
    <text evidence="7">The sequence shown here is derived from an EMBL/GenBank/DDBJ whole genome shotgun (WGS) entry which is preliminary data.</text>
</comment>
<keyword evidence="3" id="KW-0862">Zinc</keyword>
<sequence length="248" mass="27037">MLKGVNNFKFYNFGEVPFSGVNLTAKRYNDAIDEEIYGSDEFRMFGYKIKRCPRTRSHDWTDCPYAHRGEKAQRATPAWCHTPPSPVRGFDSGNATGATPASSLTASSSTGSTQPGTVHAYAMRAIYVNGRMGGGDHQHQYYQNQQNQDLMESWSSGGHGESVSATASATSGMATESPSSVPAGWPEYRYDYEEVEEVLKSMRVLQISDNGGGGETEQVKRSSDADAGGIAVSDLDLLHIAWISDLVQ</sequence>
<proteinExistence type="predicted"/>
<accession>A0ABQ8HFD4</accession>
<dbReference type="InterPro" id="IPR045234">
    <property type="entry name" value="Unkempt-like"/>
</dbReference>
<dbReference type="EMBL" id="JAFEMO010000011">
    <property type="protein sequence ID" value="KAH7557331.1"/>
    <property type="molecule type" value="Genomic_DNA"/>
</dbReference>
<gene>
    <name evidence="7" type="ORF">JRO89_XS11G0121900</name>
</gene>
<evidence type="ECO:0000256" key="5">
    <source>
        <dbReference type="SAM" id="MobiDB-lite"/>
    </source>
</evidence>
<evidence type="ECO:0000256" key="1">
    <source>
        <dbReference type="ARBA" id="ARBA00022723"/>
    </source>
</evidence>
<evidence type="ECO:0000313" key="8">
    <source>
        <dbReference type="Proteomes" id="UP000827721"/>
    </source>
</evidence>
<keyword evidence="2" id="KW-0863">Zinc-finger</keyword>
<protein>
    <recommendedName>
        <fullName evidence="6">AtC3H23-like CCCH zinc finger domain-containing protein</fullName>
    </recommendedName>
</protein>
<evidence type="ECO:0000256" key="2">
    <source>
        <dbReference type="ARBA" id="ARBA00022771"/>
    </source>
</evidence>
<keyword evidence="4" id="KW-0238">DNA-binding</keyword>
<keyword evidence="1" id="KW-0479">Metal-binding</keyword>
<dbReference type="Pfam" id="PF25512">
    <property type="entry name" value="zf-CCCH_AtC3H23"/>
    <property type="match status" value="1"/>
</dbReference>
<feature type="compositionally biased region" description="Low complexity" evidence="5">
    <location>
        <begin position="95"/>
        <end position="113"/>
    </location>
</feature>
<evidence type="ECO:0000259" key="6">
    <source>
        <dbReference type="Pfam" id="PF25512"/>
    </source>
</evidence>